<dbReference type="InterPro" id="IPR037207">
    <property type="entry name" value="Nuop51_4Fe4S-bd_sf"/>
</dbReference>
<dbReference type="Pfam" id="PF10589">
    <property type="entry name" value="NADH_4Fe-4S"/>
    <property type="match status" value="1"/>
</dbReference>
<dbReference type="Pfam" id="PF01512">
    <property type="entry name" value="Complex1_51K"/>
    <property type="match status" value="1"/>
</dbReference>
<dbReference type="EMBL" id="CP071793">
    <property type="protein sequence ID" value="QTD52567.1"/>
    <property type="molecule type" value="Genomic_DNA"/>
</dbReference>
<proteinExistence type="inferred from homology"/>
<dbReference type="KEGG" id="scor:J3U87_08845"/>
<evidence type="ECO:0000259" key="6">
    <source>
        <dbReference type="SMART" id="SM00928"/>
    </source>
</evidence>
<keyword evidence="5" id="KW-0411">Iron-sulfur</keyword>
<evidence type="ECO:0000256" key="3">
    <source>
        <dbReference type="ARBA" id="ARBA00022723"/>
    </source>
</evidence>
<dbReference type="Gene3D" id="1.20.1440.230">
    <property type="entry name" value="NADH-ubiquinone oxidoreductase 51kDa subunit, iron-sulphur binding domain"/>
    <property type="match status" value="1"/>
</dbReference>
<dbReference type="SMART" id="SM00928">
    <property type="entry name" value="NADH_4Fe-4S"/>
    <property type="match status" value="1"/>
</dbReference>
<dbReference type="InterPro" id="IPR011538">
    <property type="entry name" value="Nuo51_FMN-bd"/>
</dbReference>
<dbReference type="PANTHER" id="PTHR43578">
    <property type="entry name" value="NADH-QUINONE OXIDOREDUCTASE SUBUNIT F"/>
    <property type="match status" value="1"/>
</dbReference>
<reference evidence="7" key="1">
    <citation type="submission" date="2021-03" db="EMBL/GenBank/DDBJ databases">
        <title>Acanthopleuribacteraceae sp. M133.</title>
        <authorList>
            <person name="Wang G."/>
        </authorList>
    </citation>
    <scope>NUCLEOTIDE SEQUENCE</scope>
    <source>
        <strain evidence="7">M133</strain>
    </source>
</reference>
<dbReference type="Gene3D" id="3.40.50.11540">
    <property type="entry name" value="NADH-ubiquinone oxidoreductase 51kDa subunit"/>
    <property type="match status" value="1"/>
</dbReference>
<feature type="domain" description="NADH-ubiquinone oxidoreductase 51kDa subunit iron-sulphur binding" evidence="6">
    <location>
        <begin position="346"/>
        <end position="391"/>
    </location>
</feature>
<sequence>MAAHSMGLVSIEIEKVPFHIHRGPLLEMLEAFRTPTLSGFLERGGYHPIRPLLERGGGHLAIRRLEDAGLRGRAGGGFPTGHKWWLVAQKEVETKFLVCNANTGQAGDFKTRTLLSTSPHLVIEAMMHAALAAGVTEAFLCLPSELMAEAELLKAAVSQARAAGYLGPGIFQTDRALEIHVVRTAGRFLDGEETALLEQLEGRPGQPRRQPARPTRAGLFGKPTIVNNLETLLQAALINREGAAAFRALGSQDAPGTMVFCLSGDIVRPGLYELPLGTPLRTLIEEHGGGPEDGVRLRGIHPGGVSSPVLTAEMFDVSLDFEALRAVGSDIGSGTVIAFSDAHDTVQLTTRLAEVFQDASCGKCAPCFDGTRRVVTMLYNLDRLDEKSIDVASAVESPKSMRSVNRSSDMPVRGVSYTDMSKGLTKIDDFCEFFKYRGDCRFSRAAGEVVQRNLQAFRADFEAYGHHEPRIEGLEFLERRPIAAQTEPGELRE</sequence>
<dbReference type="Proteomes" id="UP000663929">
    <property type="component" value="Chromosome"/>
</dbReference>
<dbReference type="RefSeq" id="WP_237382673.1">
    <property type="nucleotide sequence ID" value="NZ_CP071793.1"/>
</dbReference>
<gene>
    <name evidence="7" type="ORF">J3U87_08845</name>
</gene>
<dbReference type="InterPro" id="IPR037225">
    <property type="entry name" value="Nuo51_FMN-bd_sf"/>
</dbReference>
<dbReference type="Pfam" id="PF10531">
    <property type="entry name" value="SLBB"/>
    <property type="match status" value="1"/>
</dbReference>
<dbReference type="Gene3D" id="3.10.20.600">
    <property type="match status" value="1"/>
</dbReference>
<dbReference type="PANTHER" id="PTHR43578:SF3">
    <property type="entry name" value="NADH-QUINONE OXIDOREDUCTASE SUBUNIT F"/>
    <property type="match status" value="1"/>
</dbReference>
<evidence type="ECO:0000256" key="2">
    <source>
        <dbReference type="ARBA" id="ARBA00022485"/>
    </source>
</evidence>
<keyword evidence="4" id="KW-0408">Iron</keyword>
<evidence type="ECO:0000313" key="7">
    <source>
        <dbReference type="EMBL" id="QTD52567.1"/>
    </source>
</evidence>
<comment type="similarity">
    <text evidence="1">Belongs to the complex I 51 kDa subunit family.</text>
</comment>
<accession>A0A8A4TT55</accession>
<evidence type="ECO:0000256" key="1">
    <source>
        <dbReference type="ARBA" id="ARBA00007523"/>
    </source>
</evidence>
<dbReference type="GO" id="GO:0046872">
    <property type="term" value="F:metal ion binding"/>
    <property type="evidence" value="ECO:0007669"/>
    <property type="project" value="UniProtKB-KW"/>
</dbReference>
<evidence type="ECO:0000256" key="4">
    <source>
        <dbReference type="ARBA" id="ARBA00023004"/>
    </source>
</evidence>
<dbReference type="SUPFAM" id="SSF142019">
    <property type="entry name" value="Nqo1 FMN-binding domain-like"/>
    <property type="match status" value="1"/>
</dbReference>
<dbReference type="GO" id="GO:0051539">
    <property type="term" value="F:4 iron, 4 sulfur cluster binding"/>
    <property type="evidence" value="ECO:0007669"/>
    <property type="project" value="UniProtKB-KW"/>
</dbReference>
<keyword evidence="2" id="KW-0004">4Fe-4S</keyword>
<protein>
    <submittedName>
        <fullName evidence="7">SLBB domain-containing protein</fullName>
    </submittedName>
</protein>
<name>A0A8A4TT55_SULCO</name>
<dbReference type="InterPro" id="IPR019575">
    <property type="entry name" value="Nuop51_4Fe4S-bd"/>
</dbReference>
<evidence type="ECO:0000313" key="8">
    <source>
        <dbReference type="Proteomes" id="UP000663929"/>
    </source>
</evidence>
<dbReference type="AlphaFoldDB" id="A0A8A4TT55"/>
<evidence type="ECO:0000256" key="5">
    <source>
        <dbReference type="ARBA" id="ARBA00023014"/>
    </source>
</evidence>
<keyword evidence="8" id="KW-1185">Reference proteome</keyword>
<dbReference type="SUPFAM" id="SSF140490">
    <property type="entry name" value="Nqo1C-terminal domain-like"/>
    <property type="match status" value="1"/>
</dbReference>
<dbReference type="SUPFAM" id="SSF142984">
    <property type="entry name" value="Nqo1 middle domain-like"/>
    <property type="match status" value="1"/>
</dbReference>
<dbReference type="InterPro" id="IPR019554">
    <property type="entry name" value="Soluble_ligand-bd"/>
</dbReference>
<organism evidence="7 8">
    <name type="scientific">Sulfidibacter corallicola</name>
    <dbReference type="NCBI Taxonomy" id="2818388"/>
    <lineage>
        <taxon>Bacteria</taxon>
        <taxon>Pseudomonadati</taxon>
        <taxon>Acidobacteriota</taxon>
        <taxon>Holophagae</taxon>
        <taxon>Acanthopleuribacterales</taxon>
        <taxon>Acanthopleuribacteraceae</taxon>
        <taxon>Sulfidibacter</taxon>
    </lineage>
</organism>
<keyword evidence="3" id="KW-0479">Metal-binding</keyword>